<evidence type="ECO:0000256" key="2">
    <source>
        <dbReference type="ARBA" id="ARBA00022649"/>
    </source>
</evidence>
<dbReference type="InterPro" id="IPR052038">
    <property type="entry name" value="Type-VII_TA_antitoxin"/>
</dbReference>
<dbReference type="EC" id="2.7.7.108" evidence="9"/>
<dbReference type="PATRIC" id="fig|1706438.3.peg.468"/>
<keyword evidence="8" id="KW-0460">Magnesium</keyword>
<proteinExistence type="inferred from homology"/>
<feature type="domain" description="Polymerase nucleotidyl transferase" evidence="13">
    <location>
        <begin position="16"/>
        <end position="95"/>
    </location>
</feature>
<evidence type="ECO:0000256" key="6">
    <source>
        <dbReference type="ARBA" id="ARBA00022741"/>
    </source>
</evidence>
<accession>A0A150J0Y1</accession>
<dbReference type="Proteomes" id="UP000092401">
    <property type="component" value="Unassembled WGS sequence"/>
</dbReference>
<dbReference type="Pfam" id="PF01909">
    <property type="entry name" value="NTP_transf_2"/>
    <property type="match status" value="1"/>
</dbReference>
<evidence type="ECO:0000256" key="12">
    <source>
        <dbReference type="ARBA" id="ARBA00048696"/>
    </source>
</evidence>
<evidence type="ECO:0000313" key="17">
    <source>
        <dbReference type="Proteomes" id="UP000091929"/>
    </source>
</evidence>
<evidence type="ECO:0000256" key="1">
    <source>
        <dbReference type="ARBA" id="ARBA00001946"/>
    </source>
</evidence>
<dbReference type="SUPFAM" id="SSF81301">
    <property type="entry name" value="Nucleotidyltransferase"/>
    <property type="match status" value="1"/>
</dbReference>
<dbReference type="GO" id="GO:0046872">
    <property type="term" value="F:metal ion binding"/>
    <property type="evidence" value="ECO:0007669"/>
    <property type="project" value="UniProtKB-KW"/>
</dbReference>
<dbReference type="EMBL" id="LNJC01000006">
    <property type="protein sequence ID" value="KYC50906.1"/>
    <property type="molecule type" value="Genomic_DNA"/>
</dbReference>
<evidence type="ECO:0000256" key="10">
    <source>
        <dbReference type="ARBA" id="ARBA00038276"/>
    </source>
</evidence>
<dbReference type="EMBL" id="LNGF01000008">
    <property type="protein sequence ID" value="KYC48249.1"/>
    <property type="molecule type" value="Genomic_DNA"/>
</dbReference>
<dbReference type="GO" id="GO:0070733">
    <property type="term" value="F:AMPylase activity"/>
    <property type="evidence" value="ECO:0007669"/>
    <property type="project" value="UniProtKB-EC"/>
</dbReference>
<evidence type="ECO:0000256" key="11">
    <source>
        <dbReference type="ARBA" id="ARBA00047518"/>
    </source>
</evidence>
<dbReference type="Proteomes" id="UP000092403">
    <property type="component" value="Unassembled WGS sequence"/>
</dbReference>
<protein>
    <recommendedName>
        <fullName evidence="9">protein adenylyltransferase</fullName>
        <ecNumber evidence="9">2.7.7.108</ecNumber>
    </recommendedName>
</protein>
<keyword evidence="7" id="KW-0067">ATP-binding</keyword>
<dbReference type="AlphaFoldDB" id="A0A150ILS5"/>
<keyword evidence="4" id="KW-0548">Nucleotidyltransferase</keyword>
<organism evidence="14 18">
    <name type="scientific">Candidatus Methanofastidiosum methylothiophilum</name>
    <dbReference type="NCBI Taxonomy" id="1705564"/>
    <lineage>
        <taxon>Archaea</taxon>
        <taxon>Methanobacteriati</taxon>
        <taxon>Methanobacteriota</taxon>
        <taxon>Stenosarchaea group</taxon>
        <taxon>Candidatus Methanofastidiosia</taxon>
        <taxon>Candidatus Methanofastidiosales</taxon>
        <taxon>Candidatus Methanofastidiosaceae</taxon>
        <taxon>Candidatus Methanofastidiosum</taxon>
    </lineage>
</organism>
<evidence type="ECO:0000256" key="8">
    <source>
        <dbReference type="ARBA" id="ARBA00022842"/>
    </source>
</evidence>
<keyword evidence="3 14" id="KW-0808">Transferase</keyword>
<dbReference type="Proteomes" id="UP000091929">
    <property type="component" value="Unassembled WGS sequence"/>
</dbReference>
<keyword evidence="5" id="KW-0479">Metal-binding</keyword>
<accession>A0A150ILS5</accession>
<dbReference type="PATRIC" id="fig|1706436.3.peg.379"/>
<comment type="catalytic activity">
    <reaction evidence="12">
        <text>L-tyrosyl-[protein] + ATP = O-(5'-adenylyl)-L-tyrosyl-[protein] + diphosphate</text>
        <dbReference type="Rhea" id="RHEA:54288"/>
        <dbReference type="Rhea" id="RHEA-COMP:10136"/>
        <dbReference type="Rhea" id="RHEA-COMP:13846"/>
        <dbReference type="ChEBI" id="CHEBI:30616"/>
        <dbReference type="ChEBI" id="CHEBI:33019"/>
        <dbReference type="ChEBI" id="CHEBI:46858"/>
        <dbReference type="ChEBI" id="CHEBI:83624"/>
        <dbReference type="EC" id="2.7.7.108"/>
    </reaction>
</comment>
<reference evidence="17 18" key="1">
    <citation type="journal article" date="2016" name="ISME J.">
        <title>Chasing the elusive Euryarchaeota class WSA2: genomes reveal a uniquely fastidious methyl-reducing methanogen.</title>
        <authorList>
            <person name="Nobu M.K."/>
            <person name="Narihiro T."/>
            <person name="Kuroda K."/>
            <person name="Mei R."/>
            <person name="Liu W.T."/>
        </authorList>
    </citation>
    <scope>NUCLEOTIDE SEQUENCE [LARGE SCALE GENOMIC DNA]</scope>
    <source>
        <strain evidence="14">B03fssc0709_Meth_Bin005</strain>
        <strain evidence="15">B15fssc0709_Meth_Bin003</strain>
        <strain evidence="16">BMIXfssc0709_Meth_Bin006</strain>
    </source>
</reference>
<comment type="catalytic activity">
    <reaction evidence="11">
        <text>O-(5'-adenylyl)-L-tyrosyl-[protein] + ATP = O-[5'-(adenylyl-(5'-&gt;3')-adenylyl)]-L-tyrosyl-[protein] + diphosphate</text>
        <dbReference type="Rhea" id="RHEA:66528"/>
        <dbReference type="Rhea" id="RHEA-COMP:13846"/>
        <dbReference type="Rhea" id="RHEA-COMP:17046"/>
        <dbReference type="ChEBI" id="CHEBI:30616"/>
        <dbReference type="ChEBI" id="CHEBI:33019"/>
        <dbReference type="ChEBI" id="CHEBI:83624"/>
        <dbReference type="ChEBI" id="CHEBI:167160"/>
    </reaction>
</comment>
<keyword evidence="6" id="KW-0547">Nucleotide-binding</keyword>
<evidence type="ECO:0000259" key="13">
    <source>
        <dbReference type="Pfam" id="PF01909"/>
    </source>
</evidence>
<dbReference type="PATRIC" id="fig|1706437.3.peg.491"/>
<keyword evidence="2" id="KW-1277">Toxin-antitoxin system</keyword>
<evidence type="ECO:0000313" key="14">
    <source>
        <dbReference type="EMBL" id="KYC45966.1"/>
    </source>
</evidence>
<evidence type="ECO:0000256" key="5">
    <source>
        <dbReference type="ARBA" id="ARBA00022723"/>
    </source>
</evidence>
<sequence>MGQNTILKLIQSNETIIKKYGVSRVGLFGSYSTGLETPKSDIDILVEFESGKKNFDNYMGLKFYLEDLFQKKVDLVIKESIRPKLKEKILKDVIYA</sequence>
<evidence type="ECO:0000256" key="7">
    <source>
        <dbReference type="ARBA" id="ARBA00022840"/>
    </source>
</evidence>
<dbReference type="InterPro" id="IPR043519">
    <property type="entry name" value="NT_sf"/>
</dbReference>
<evidence type="ECO:0000313" key="16">
    <source>
        <dbReference type="EMBL" id="KYC50906.1"/>
    </source>
</evidence>
<name>A0A150ILS5_9EURY</name>
<evidence type="ECO:0000313" key="18">
    <source>
        <dbReference type="Proteomes" id="UP000092401"/>
    </source>
</evidence>
<evidence type="ECO:0000256" key="3">
    <source>
        <dbReference type="ARBA" id="ARBA00022679"/>
    </source>
</evidence>
<dbReference type="InterPro" id="IPR002934">
    <property type="entry name" value="Polymerase_NTP_transf_dom"/>
</dbReference>
<evidence type="ECO:0000256" key="4">
    <source>
        <dbReference type="ARBA" id="ARBA00022695"/>
    </source>
</evidence>
<dbReference type="Gene3D" id="3.30.460.10">
    <property type="entry name" value="Beta Polymerase, domain 2"/>
    <property type="match status" value="1"/>
</dbReference>
<dbReference type="GO" id="GO:0005524">
    <property type="term" value="F:ATP binding"/>
    <property type="evidence" value="ECO:0007669"/>
    <property type="project" value="UniProtKB-KW"/>
</dbReference>
<evidence type="ECO:0000313" key="15">
    <source>
        <dbReference type="EMBL" id="KYC48249.1"/>
    </source>
</evidence>
<accession>A0A150IT97</accession>
<dbReference type="PANTHER" id="PTHR33571">
    <property type="entry name" value="SSL8005 PROTEIN"/>
    <property type="match status" value="1"/>
</dbReference>
<gene>
    <name evidence="14" type="ORF">APG10_00376</name>
    <name evidence="15" type="ORF">APG11_00488</name>
    <name evidence="16" type="ORF">APG12_00469</name>
</gene>
<comment type="caution">
    <text evidence="14">The sequence shown here is derived from an EMBL/GenBank/DDBJ whole genome shotgun (WGS) entry which is preliminary data.</text>
</comment>
<comment type="similarity">
    <text evidence="10">Belongs to the MntA antitoxin family.</text>
</comment>
<dbReference type="CDD" id="cd05403">
    <property type="entry name" value="NT_KNTase_like"/>
    <property type="match status" value="1"/>
</dbReference>
<dbReference type="EMBL" id="LNGE01000007">
    <property type="protein sequence ID" value="KYC45966.1"/>
    <property type="molecule type" value="Genomic_DNA"/>
</dbReference>
<comment type="cofactor">
    <cofactor evidence="1">
        <name>Mg(2+)</name>
        <dbReference type="ChEBI" id="CHEBI:18420"/>
    </cofactor>
</comment>
<evidence type="ECO:0000256" key="9">
    <source>
        <dbReference type="ARBA" id="ARBA00034531"/>
    </source>
</evidence>
<dbReference type="PANTHER" id="PTHR33571:SF14">
    <property type="entry name" value="PROTEIN ADENYLYLTRANSFERASE MJ0435-RELATED"/>
    <property type="match status" value="1"/>
</dbReference>